<evidence type="ECO:0000256" key="3">
    <source>
        <dbReference type="ARBA" id="ARBA00022989"/>
    </source>
</evidence>
<name>A0A183UVY5_TOXCA</name>
<feature type="signal peptide" evidence="6">
    <location>
        <begin position="1"/>
        <end position="18"/>
    </location>
</feature>
<evidence type="ECO:0000256" key="2">
    <source>
        <dbReference type="ARBA" id="ARBA00022692"/>
    </source>
</evidence>
<evidence type="ECO:0000256" key="5">
    <source>
        <dbReference type="SAM" id="Phobius"/>
    </source>
</evidence>
<feature type="transmembrane region" description="Helical" evidence="5">
    <location>
        <begin position="58"/>
        <end position="82"/>
    </location>
</feature>
<evidence type="ECO:0000313" key="8">
    <source>
        <dbReference type="Proteomes" id="UP000050794"/>
    </source>
</evidence>
<dbReference type="InterPro" id="IPR045263">
    <property type="entry name" value="GLUT"/>
</dbReference>
<organism evidence="8 9">
    <name type="scientific">Toxocara canis</name>
    <name type="common">Canine roundworm</name>
    <dbReference type="NCBI Taxonomy" id="6265"/>
    <lineage>
        <taxon>Eukaryota</taxon>
        <taxon>Metazoa</taxon>
        <taxon>Ecdysozoa</taxon>
        <taxon>Nematoda</taxon>
        <taxon>Chromadorea</taxon>
        <taxon>Rhabditida</taxon>
        <taxon>Spirurina</taxon>
        <taxon>Ascaridomorpha</taxon>
        <taxon>Ascaridoidea</taxon>
        <taxon>Toxocaridae</taxon>
        <taxon>Toxocara</taxon>
    </lineage>
</organism>
<keyword evidence="6" id="KW-0732">Signal</keyword>
<dbReference type="PANTHER" id="PTHR23503:SF39">
    <property type="entry name" value="MAJOR FACILITATOR SUPERFAMILY (MFS) PROFILE DOMAIN-CONTAINING PROTEIN"/>
    <property type="match status" value="1"/>
</dbReference>
<evidence type="ECO:0000256" key="4">
    <source>
        <dbReference type="ARBA" id="ARBA00023136"/>
    </source>
</evidence>
<protein>
    <submittedName>
        <fullName evidence="9">MFS domain-containing protein</fullName>
    </submittedName>
</protein>
<keyword evidence="3 5" id="KW-1133">Transmembrane helix</keyword>
<keyword evidence="2 5" id="KW-0812">Transmembrane</keyword>
<reference evidence="7 8" key="2">
    <citation type="submission" date="2018-11" db="EMBL/GenBank/DDBJ databases">
        <authorList>
            <consortium name="Pathogen Informatics"/>
        </authorList>
    </citation>
    <scope>NUCLEOTIDE SEQUENCE [LARGE SCALE GENOMIC DNA]</scope>
</reference>
<keyword evidence="8" id="KW-1185">Reference proteome</keyword>
<dbReference type="InterPro" id="IPR036259">
    <property type="entry name" value="MFS_trans_sf"/>
</dbReference>
<dbReference type="EMBL" id="UYWY01021364">
    <property type="protein sequence ID" value="VDM43976.1"/>
    <property type="molecule type" value="Genomic_DNA"/>
</dbReference>
<dbReference type="Gene3D" id="1.20.1250.20">
    <property type="entry name" value="MFS general substrate transporter like domains"/>
    <property type="match status" value="1"/>
</dbReference>
<dbReference type="SUPFAM" id="SSF103473">
    <property type="entry name" value="MFS general substrate transporter"/>
    <property type="match status" value="1"/>
</dbReference>
<evidence type="ECO:0000256" key="1">
    <source>
        <dbReference type="ARBA" id="ARBA00004370"/>
    </source>
</evidence>
<dbReference type="GO" id="GO:0016020">
    <property type="term" value="C:membrane"/>
    <property type="evidence" value="ECO:0007669"/>
    <property type="project" value="UniProtKB-SubCell"/>
</dbReference>
<dbReference type="InterPro" id="IPR005828">
    <property type="entry name" value="MFS_sugar_transport-like"/>
</dbReference>
<gene>
    <name evidence="7" type="ORF">TCNE_LOCUS12655</name>
</gene>
<dbReference type="AlphaFoldDB" id="A0A183UVY5"/>
<evidence type="ECO:0000313" key="9">
    <source>
        <dbReference type="WBParaSite" id="TCNE_0001265501-mRNA-1"/>
    </source>
</evidence>
<dbReference type="Pfam" id="PF00083">
    <property type="entry name" value="Sugar_tr"/>
    <property type="match status" value="1"/>
</dbReference>
<sequence>MVSKAICVLTLALCLSSGFQQGYIATVLNQPYIFIERFINSSWITTNGHPISPNALNVLWASLNIVFPAATIVGQFCAAFLCSRIGRKRTAILATSLYVPGAALSFLARYCHPHFELLFIGRVRRQRPYGKMMNVENILEHAEGKSLVKLLSLHGSEYCL</sequence>
<dbReference type="Proteomes" id="UP000050794">
    <property type="component" value="Unassembled WGS sequence"/>
</dbReference>
<comment type="subcellular location">
    <subcellularLocation>
        <location evidence="1">Membrane</location>
    </subcellularLocation>
</comment>
<dbReference type="PANTHER" id="PTHR23503">
    <property type="entry name" value="SOLUTE CARRIER FAMILY 2"/>
    <property type="match status" value="1"/>
</dbReference>
<dbReference type="WBParaSite" id="TCNE_0001265501-mRNA-1">
    <property type="protein sequence ID" value="TCNE_0001265501-mRNA-1"/>
    <property type="gene ID" value="TCNE_0001265501"/>
</dbReference>
<feature type="chain" id="PRO_5044553451" evidence="6">
    <location>
        <begin position="19"/>
        <end position="160"/>
    </location>
</feature>
<keyword evidence="4 5" id="KW-0472">Membrane</keyword>
<reference evidence="9" key="1">
    <citation type="submission" date="2016-06" db="UniProtKB">
        <authorList>
            <consortium name="WormBaseParasite"/>
        </authorList>
    </citation>
    <scope>IDENTIFICATION</scope>
</reference>
<evidence type="ECO:0000256" key="6">
    <source>
        <dbReference type="SAM" id="SignalP"/>
    </source>
</evidence>
<dbReference type="GO" id="GO:0015149">
    <property type="term" value="F:hexose transmembrane transporter activity"/>
    <property type="evidence" value="ECO:0007669"/>
    <property type="project" value="TreeGrafter"/>
</dbReference>
<evidence type="ECO:0000313" key="7">
    <source>
        <dbReference type="EMBL" id="VDM43976.1"/>
    </source>
</evidence>
<accession>A0A183UVY5</accession>
<proteinExistence type="predicted"/>